<evidence type="ECO:0000313" key="2">
    <source>
        <dbReference type="Proteomes" id="UP000805193"/>
    </source>
</evidence>
<comment type="caution">
    <text evidence="1">The sequence shown here is derived from an EMBL/GenBank/DDBJ whole genome shotgun (WGS) entry which is preliminary data.</text>
</comment>
<proteinExistence type="predicted"/>
<dbReference type="EMBL" id="JABSTQ010009471">
    <property type="protein sequence ID" value="KAG0428877.1"/>
    <property type="molecule type" value="Genomic_DNA"/>
</dbReference>
<protein>
    <submittedName>
        <fullName evidence="1">Uncharacterized protein</fullName>
    </submittedName>
</protein>
<organism evidence="1 2">
    <name type="scientific">Ixodes persulcatus</name>
    <name type="common">Taiga tick</name>
    <dbReference type="NCBI Taxonomy" id="34615"/>
    <lineage>
        <taxon>Eukaryota</taxon>
        <taxon>Metazoa</taxon>
        <taxon>Ecdysozoa</taxon>
        <taxon>Arthropoda</taxon>
        <taxon>Chelicerata</taxon>
        <taxon>Arachnida</taxon>
        <taxon>Acari</taxon>
        <taxon>Parasitiformes</taxon>
        <taxon>Ixodida</taxon>
        <taxon>Ixodoidea</taxon>
        <taxon>Ixodidae</taxon>
        <taxon>Ixodinae</taxon>
        <taxon>Ixodes</taxon>
    </lineage>
</organism>
<accession>A0AC60Q7C8</accession>
<reference evidence="1 2" key="1">
    <citation type="journal article" date="2020" name="Cell">
        <title>Large-Scale Comparative Analyses of Tick Genomes Elucidate Their Genetic Diversity and Vector Capacities.</title>
        <authorList>
            <consortium name="Tick Genome and Microbiome Consortium (TIGMIC)"/>
            <person name="Jia N."/>
            <person name="Wang J."/>
            <person name="Shi W."/>
            <person name="Du L."/>
            <person name="Sun Y."/>
            <person name="Zhan W."/>
            <person name="Jiang J.F."/>
            <person name="Wang Q."/>
            <person name="Zhang B."/>
            <person name="Ji P."/>
            <person name="Bell-Sakyi L."/>
            <person name="Cui X.M."/>
            <person name="Yuan T.T."/>
            <person name="Jiang B.G."/>
            <person name="Yang W.F."/>
            <person name="Lam T.T."/>
            <person name="Chang Q.C."/>
            <person name="Ding S.J."/>
            <person name="Wang X.J."/>
            <person name="Zhu J.G."/>
            <person name="Ruan X.D."/>
            <person name="Zhao L."/>
            <person name="Wei J.T."/>
            <person name="Ye R.Z."/>
            <person name="Que T.C."/>
            <person name="Du C.H."/>
            <person name="Zhou Y.H."/>
            <person name="Cheng J.X."/>
            <person name="Dai P.F."/>
            <person name="Guo W.B."/>
            <person name="Han X.H."/>
            <person name="Huang E.J."/>
            <person name="Li L.F."/>
            <person name="Wei W."/>
            <person name="Gao Y.C."/>
            <person name="Liu J.Z."/>
            <person name="Shao H.Z."/>
            <person name="Wang X."/>
            <person name="Wang C.C."/>
            <person name="Yang T.C."/>
            <person name="Huo Q.B."/>
            <person name="Li W."/>
            <person name="Chen H.Y."/>
            <person name="Chen S.E."/>
            <person name="Zhou L.G."/>
            <person name="Ni X.B."/>
            <person name="Tian J.H."/>
            <person name="Sheng Y."/>
            <person name="Liu T."/>
            <person name="Pan Y.S."/>
            <person name="Xia L.Y."/>
            <person name="Li J."/>
            <person name="Zhao F."/>
            <person name="Cao W.C."/>
        </authorList>
    </citation>
    <scope>NUCLEOTIDE SEQUENCE [LARGE SCALE GENOMIC DNA]</scope>
    <source>
        <strain evidence="1">Iper-2018</strain>
    </source>
</reference>
<name>A0AC60Q7C8_IXOPE</name>
<gene>
    <name evidence="1" type="ORF">HPB47_024177</name>
</gene>
<evidence type="ECO:0000313" key="1">
    <source>
        <dbReference type="EMBL" id="KAG0428877.1"/>
    </source>
</evidence>
<keyword evidence="2" id="KW-1185">Reference proteome</keyword>
<dbReference type="Proteomes" id="UP000805193">
    <property type="component" value="Unassembled WGS sequence"/>
</dbReference>
<sequence>MRGDQALKLAKDLHLFRVPEQRGKADLTRYRDAGAEVLSVLCQFGAVVQRASIDEAYLDLTPVVTAQATSPSPDSLPSTHVVGYPEERGVRTREEAVAEWLSTIVDPDGGDSLLAHGCALVERIRTAVLEQTGFHCSAGIAHNKVLAKLVCGLHKPRQQTVLPHSAVPTLFATLPVHKL</sequence>